<evidence type="ECO:0000259" key="7">
    <source>
        <dbReference type="Pfam" id="PF00889"/>
    </source>
</evidence>
<dbReference type="SUPFAM" id="SSF54713">
    <property type="entry name" value="Elongation factor Ts (EF-Ts), dimerisation domain"/>
    <property type="match status" value="1"/>
</dbReference>
<keyword evidence="4" id="KW-0809">Transit peptide</keyword>
<evidence type="ECO:0000313" key="9">
    <source>
        <dbReference type="Proteomes" id="UP000054217"/>
    </source>
</evidence>
<dbReference type="InterPro" id="IPR001816">
    <property type="entry name" value="Transl_elong_EFTs/EF1B"/>
</dbReference>
<keyword evidence="3 6" id="KW-0648">Protein biosynthesis</keyword>
<evidence type="ECO:0000256" key="2">
    <source>
        <dbReference type="ARBA" id="ARBA00022768"/>
    </source>
</evidence>
<organism evidence="8 9">
    <name type="scientific">Pisolithus tinctorius Marx 270</name>
    <dbReference type="NCBI Taxonomy" id="870435"/>
    <lineage>
        <taxon>Eukaryota</taxon>
        <taxon>Fungi</taxon>
        <taxon>Dikarya</taxon>
        <taxon>Basidiomycota</taxon>
        <taxon>Agaricomycotina</taxon>
        <taxon>Agaricomycetes</taxon>
        <taxon>Agaricomycetidae</taxon>
        <taxon>Boletales</taxon>
        <taxon>Sclerodermatineae</taxon>
        <taxon>Pisolithaceae</taxon>
        <taxon>Pisolithus</taxon>
    </lineage>
</organism>
<dbReference type="Gene3D" id="3.30.479.20">
    <property type="entry name" value="Elongation factor Ts, dimerisation domain"/>
    <property type="match status" value="2"/>
</dbReference>
<evidence type="ECO:0000256" key="6">
    <source>
        <dbReference type="HAMAP-Rule" id="MF_03135"/>
    </source>
</evidence>
<keyword evidence="2 6" id="KW-0251">Elongation factor</keyword>
<comment type="similarity">
    <text evidence="1 6">Belongs to the EF-Ts family.</text>
</comment>
<dbReference type="GO" id="GO:0070125">
    <property type="term" value="P:mitochondrial translational elongation"/>
    <property type="evidence" value="ECO:0007669"/>
    <property type="project" value="TreeGrafter"/>
</dbReference>
<comment type="function">
    <text evidence="6">Associates with the EF-Tu.GDP complex and induces the exchange of GDP to GTP. It remains bound to the aminoacyl-tRNA.EF-Tu.GTP complex up to the GTP hydrolysis stage on the ribosome.</text>
</comment>
<sequence length="352" mass="38214">MALLSVFYRRLVSVSPACFYGRASYSTTQKSPIHLVQELRKLTDVPISKAREALAASNNDVEAALKWIEKDLAVSGAKKAAKVEGRTTREGLVSVCVLSNGTRQDPTGVSSELGGVRAAMIELNCETDFVGRNELFARLAADIAHTAAFITEHDASSPSFIRPCALDVLGDAPLLSQSEPHVQTPSTVSSSIRDLIAKVGEKISLKRAVTVVHGPLRRESHVLGLRVASYLHGATSSGFQGRIGSVAVLGLKTPRLPELMSRKTFVQDLEKLERAIGRQIAGFDTRSIRSTPDDETSLYNQPFMMLGAEGADETVRHALNKWSRQRGMVEDDAEGGIEVLEFAKWTVGQDVE</sequence>
<dbReference type="InterPro" id="IPR014039">
    <property type="entry name" value="Transl_elong_EFTs/EF1B_dimer"/>
</dbReference>
<dbReference type="STRING" id="870435.A0A0C3P5S0"/>
<protein>
    <recommendedName>
        <fullName evidence="6">Elongation factor Ts, mitochondrial</fullName>
        <shortName evidence="6">EF-Ts</shortName>
        <shortName evidence="6">EF-TsMt</shortName>
    </recommendedName>
</protein>
<dbReference type="SUPFAM" id="SSF46934">
    <property type="entry name" value="UBA-like"/>
    <property type="match status" value="1"/>
</dbReference>
<gene>
    <name evidence="6" type="primary">TSF1</name>
    <name evidence="8" type="ORF">M404DRAFT_997487</name>
</gene>
<dbReference type="AlphaFoldDB" id="A0A0C3P5S0"/>
<dbReference type="FunCoup" id="A0A0C3P5S0">
    <property type="interactions" value="296"/>
</dbReference>
<evidence type="ECO:0000256" key="4">
    <source>
        <dbReference type="ARBA" id="ARBA00022946"/>
    </source>
</evidence>
<dbReference type="Pfam" id="PF00889">
    <property type="entry name" value="EF_TS"/>
    <property type="match status" value="1"/>
</dbReference>
<proteinExistence type="inferred from homology"/>
<dbReference type="InterPro" id="IPR009060">
    <property type="entry name" value="UBA-like_sf"/>
</dbReference>
<reference evidence="9" key="2">
    <citation type="submission" date="2015-01" db="EMBL/GenBank/DDBJ databases">
        <title>Evolutionary Origins and Diversification of the Mycorrhizal Mutualists.</title>
        <authorList>
            <consortium name="DOE Joint Genome Institute"/>
            <consortium name="Mycorrhizal Genomics Consortium"/>
            <person name="Kohler A."/>
            <person name="Kuo A."/>
            <person name="Nagy L.G."/>
            <person name="Floudas D."/>
            <person name="Copeland A."/>
            <person name="Barry K.W."/>
            <person name="Cichocki N."/>
            <person name="Veneault-Fourrey C."/>
            <person name="LaButti K."/>
            <person name="Lindquist E.A."/>
            <person name="Lipzen A."/>
            <person name="Lundell T."/>
            <person name="Morin E."/>
            <person name="Murat C."/>
            <person name="Riley R."/>
            <person name="Ohm R."/>
            <person name="Sun H."/>
            <person name="Tunlid A."/>
            <person name="Henrissat B."/>
            <person name="Grigoriev I.V."/>
            <person name="Hibbett D.S."/>
            <person name="Martin F."/>
        </authorList>
    </citation>
    <scope>NUCLEOTIDE SEQUENCE [LARGE SCALE GENOMIC DNA]</scope>
    <source>
        <strain evidence="9">Marx 270</strain>
    </source>
</reference>
<dbReference type="Gene3D" id="1.10.8.10">
    <property type="entry name" value="DNA helicase RuvA subunit, C-terminal domain"/>
    <property type="match status" value="1"/>
</dbReference>
<dbReference type="Proteomes" id="UP000054217">
    <property type="component" value="Unassembled WGS sequence"/>
</dbReference>
<comment type="subcellular location">
    <subcellularLocation>
        <location evidence="6">Mitochondrion</location>
    </subcellularLocation>
</comment>
<dbReference type="HOGENOM" id="CLU_047155_4_1_1"/>
<dbReference type="PANTHER" id="PTHR11741:SF0">
    <property type="entry name" value="ELONGATION FACTOR TS, MITOCHONDRIAL"/>
    <property type="match status" value="1"/>
</dbReference>
<evidence type="ECO:0000313" key="8">
    <source>
        <dbReference type="EMBL" id="KIO08565.1"/>
    </source>
</evidence>
<accession>A0A0C3P5S0</accession>
<dbReference type="EMBL" id="KN831957">
    <property type="protein sequence ID" value="KIO08565.1"/>
    <property type="molecule type" value="Genomic_DNA"/>
</dbReference>
<dbReference type="OrthoDB" id="277235at2759"/>
<dbReference type="GO" id="GO:0003746">
    <property type="term" value="F:translation elongation factor activity"/>
    <property type="evidence" value="ECO:0007669"/>
    <property type="project" value="UniProtKB-UniRule"/>
</dbReference>
<evidence type="ECO:0000256" key="1">
    <source>
        <dbReference type="ARBA" id="ARBA00005532"/>
    </source>
</evidence>
<dbReference type="HAMAP" id="MF_00050">
    <property type="entry name" value="EF_Ts"/>
    <property type="match status" value="1"/>
</dbReference>
<reference evidence="8 9" key="1">
    <citation type="submission" date="2014-04" db="EMBL/GenBank/DDBJ databases">
        <authorList>
            <consortium name="DOE Joint Genome Institute"/>
            <person name="Kuo A."/>
            <person name="Kohler A."/>
            <person name="Costa M.D."/>
            <person name="Nagy L.G."/>
            <person name="Floudas D."/>
            <person name="Copeland A."/>
            <person name="Barry K.W."/>
            <person name="Cichocki N."/>
            <person name="Veneault-Fourrey C."/>
            <person name="LaButti K."/>
            <person name="Lindquist E.A."/>
            <person name="Lipzen A."/>
            <person name="Lundell T."/>
            <person name="Morin E."/>
            <person name="Murat C."/>
            <person name="Sun H."/>
            <person name="Tunlid A."/>
            <person name="Henrissat B."/>
            <person name="Grigoriev I.V."/>
            <person name="Hibbett D.S."/>
            <person name="Martin F."/>
            <person name="Nordberg H.P."/>
            <person name="Cantor M.N."/>
            <person name="Hua S.X."/>
        </authorList>
    </citation>
    <scope>NUCLEOTIDE SEQUENCE [LARGE SCALE GENOMIC DNA]</scope>
    <source>
        <strain evidence="8 9">Marx 270</strain>
    </source>
</reference>
<dbReference type="InterPro" id="IPR036402">
    <property type="entry name" value="EF-Ts_dimer_sf"/>
</dbReference>
<name>A0A0C3P5S0_PISTI</name>
<feature type="domain" description="Translation elongation factor EFTs/EF1B dimerisation" evidence="7">
    <location>
        <begin position="118"/>
        <end position="254"/>
    </location>
</feature>
<dbReference type="CDD" id="cd14275">
    <property type="entry name" value="UBA_EF-Ts"/>
    <property type="match status" value="1"/>
</dbReference>
<evidence type="ECO:0000256" key="5">
    <source>
        <dbReference type="ARBA" id="ARBA00023128"/>
    </source>
</evidence>
<dbReference type="InParanoid" id="A0A0C3P5S0"/>
<keyword evidence="9" id="KW-1185">Reference proteome</keyword>
<evidence type="ECO:0000256" key="3">
    <source>
        <dbReference type="ARBA" id="ARBA00022917"/>
    </source>
</evidence>
<dbReference type="PANTHER" id="PTHR11741">
    <property type="entry name" value="ELONGATION FACTOR TS"/>
    <property type="match status" value="1"/>
</dbReference>
<dbReference type="GO" id="GO:0005739">
    <property type="term" value="C:mitochondrion"/>
    <property type="evidence" value="ECO:0007669"/>
    <property type="project" value="UniProtKB-SubCell"/>
</dbReference>
<keyword evidence="5 6" id="KW-0496">Mitochondrion</keyword>